<dbReference type="EMBL" id="RJKE01000001">
    <property type="protein sequence ID" value="ROO88334.1"/>
    <property type="molecule type" value="Genomic_DNA"/>
</dbReference>
<dbReference type="PROSITE" id="PS50005">
    <property type="entry name" value="TPR"/>
    <property type="match status" value="1"/>
</dbReference>
<organism evidence="2 3">
    <name type="scientific">Actinocorallia herbida</name>
    <dbReference type="NCBI Taxonomy" id="58109"/>
    <lineage>
        <taxon>Bacteria</taxon>
        <taxon>Bacillati</taxon>
        <taxon>Actinomycetota</taxon>
        <taxon>Actinomycetes</taxon>
        <taxon>Streptosporangiales</taxon>
        <taxon>Thermomonosporaceae</taxon>
        <taxon>Actinocorallia</taxon>
    </lineage>
</organism>
<keyword evidence="1" id="KW-0802">TPR repeat</keyword>
<gene>
    <name evidence="2" type="ORF">EDD29_5999</name>
</gene>
<proteinExistence type="predicted"/>
<protein>
    <recommendedName>
        <fullName evidence="4">Tetratricopeptide repeat protein</fullName>
    </recommendedName>
</protein>
<keyword evidence="3" id="KW-1185">Reference proteome</keyword>
<evidence type="ECO:0000313" key="3">
    <source>
        <dbReference type="Proteomes" id="UP000272400"/>
    </source>
</evidence>
<dbReference type="Proteomes" id="UP000272400">
    <property type="component" value="Unassembled WGS sequence"/>
</dbReference>
<dbReference type="Gene3D" id="1.25.40.10">
    <property type="entry name" value="Tetratricopeptide repeat domain"/>
    <property type="match status" value="2"/>
</dbReference>
<accession>A0A3N1D473</accession>
<comment type="caution">
    <text evidence="2">The sequence shown here is derived from an EMBL/GenBank/DDBJ whole genome shotgun (WGS) entry which is preliminary data.</text>
</comment>
<dbReference type="AlphaFoldDB" id="A0A3N1D473"/>
<dbReference type="SUPFAM" id="SSF81901">
    <property type="entry name" value="HCP-like"/>
    <property type="match status" value="2"/>
</dbReference>
<evidence type="ECO:0008006" key="4">
    <source>
        <dbReference type="Google" id="ProtNLM"/>
    </source>
</evidence>
<name>A0A3N1D473_9ACTN</name>
<dbReference type="InterPro" id="IPR019734">
    <property type="entry name" value="TPR_rpt"/>
</dbReference>
<evidence type="ECO:0000313" key="2">
    <source>
        <dbReference type="EMBL" id="ROO88334.1"/>
    </source>
</evidence>
<feature type="repeat" description="TPR" evidence="1">
    <location>
        <begin position="275"/>
        <end position="308"/>
    </location>
</feature>
<sequence length="547" mass="59229">MAAAEAGDGKAVRRMSGFFVFRALVDEGIPYWERAAPVSSWAAFTLARYRKIRGDRAEAERLYRSFAGTSGDCAYGLGVLLGEDGDSEAQAWFRTGWEDWRRLDCKIELGKGIAAQGRPGEAAAFLMDGAGLGDIAVFRWVELFEAMQKTLDDAAASLDAAGSPAEAAGSILDLAGLRDSLSAYPGLLAPTEELYLRAADLSASDPYPHSYILLEHARTLYAAGGRADDCAALLHRAGDLGLHAASSALAGIAQDRGDLAEAERAYTAAAEAGEPDSVFNLALMYEAVFRLDDAEHWYRRYLDLFPDDPEVPGQLAHVARKRSIDATALRERVADLPRLRAAAEAGDARAGYLFGSSLWTWKQGSAREMLPWILPLAEEGDAEAADLVAELYGRLGKASLRDRRRLRAAELGDLNACRQAGLLSNHHKDWQQAERWFVRSASDGDGLDAFFAGKLMAQRESFAEAEPLLRHAWAQGEHEAYGPEAAGYYGVVLHRLGRSAEAVPLLEAAAESWSRIVLRHSDDVDVIARAPNVPELLKEARAAAGAG</sequence>
<reference evidence="2 3" key="1">
    <citation type="submission" date="2018-11" db="EMBL/GenBank/DDBJ databases">
        <title>Sequencing the genomes of 1000 actinobacteria strains.</title>
        <authorList>
            <person name="Klenk H.-P."/>
        </authorList>
    </citation>
    <scope>NUCLEOTIDE SEQUENCE [LARGE SCALE GENOMIC DNA]</scope>
    <source>
        <strain evidence="2 3">DSM 44254</strain>
    </source>
</reference>
<evidence type="ECO:0000256" key="1">
    <source>
        <dbReference type="PROSITE-ProRule" id="PRU00339"/>
    </source>
</evidence>
<dbReference type="InterPro" id="IPR011990">
    <property type="entry name" value="TPR-like_helical_dom_sf"/>
</dbReference>